<dbReference type="AlphaFoldDB" id="G4TYR5"/>
<gene>
    <name evidence="3" type="ORF">PIIN_10453</name>
</gene>
<dbReference type="Proteomes" id="UP000007148">
    <property type="component" value="Unassembled WGS sequence"/>
</dbReference>
<dbReference type="PANTHER" id="PTHR47706">
    <property type="entry name" value="NMRA-LIKE FAMILY PROTEIN"/>
    <property type="match status" value="1"/>
</dbReference>
<name>G4TYR5_SERID</name>
<dbReference type="HOGENOM" id="CLU_2032159_0_0_1"/>
<dbReference type="InParanoid" id="G4TYR5"/>
<evidence type="ECO:0000313" key="4">
    <source>
        <dbReference type="Proteomes" id="UP000007148"/>
    </source>
</evidence>
<proteinExistence type="predicted"/>
<evidence type="ECO:0008006" key="5">
    <source>
        <dbReference type="Google" id="ProtNLM"/>
    </source>
</evidence>
<feature type="non-terminal residue" evidence="3">
    <location>
        <position position="1"/>
    </location>
</feature>
<dbReference type="GO" id="GO:0016491">
    <property type="term" value="F:oxidoreductase activity"/>
    <property type="evidence" value="ECO:0007669"/>
    <property type="project" value="UniProtKB-KW"/>
</dbReference>
<dbReference type="InterPro" id="IPR036291">
    <property type="entry name" value="NAD(P)-bd_dom_sf"/>
</dbReference>
<evidence type="ECO:0000313" key="3">
    <source>
        <dbReference type="EMBL" id="CCA76460.1"/>
    </source>
</evidence>
<dbReference type="PANTHER" id="PTHR47706:SF9">
    <property type="entry name" value="NMRA-LIKE DOMAIN-CONTAINING PROTEIN-RELATED"/>
    <property type="match status" value="1"/>
</dbReference>
<organism evidence="3 4">
    <name type="scientific">Serendipita indica (strain DSM 11827)</name>
    <name type="common">Root endophyte fungus</name>
    <name type="synonym">Piriformospora indica</name>
    <dbReference type="NCBI Taxonomy" id="1109443"/>
    <lineage>
        <taxon>Eukaryota</taxon>
        <taxon>Fungi</taxon>
        <taxon>Dikarya</taxon>
        <taxon>Basidiomycota</taxon>
        <taxon>Agaricomycotina</taxon>
        <taxon>Agaricomycetes</taxon>
        <taxon>Sebacinales</taxon>
        <taxon>Serendipitaceae</taxon>
        <taxon>Serendipita</taxon>
    </lineage>
</organism>
<sequence length="130" mass="14136">IYGDGTRKINTTTLDSIAQSVVGVLSNPAPFKNKYVRVHDFYVSQNEIKAALESVTGSPFEVETVDVDALEENTSAGLARGEYTHENIYGLITAYIFGKTSSASWGEEDESGAVGLTKKDLQTEIRKVVD</sequence>
<keyword evidence="1" id="KW-0521">NADP</keyword>
<protein>
    <recommendedName>
        <fullName evidence="5">NmrA-like domain-containing protein</fullName>
    </recommendedName>
</protein>
<keyword evidence="4" id="KW-1185">Reference proteome</keyword>
<dbReference type="EMBL" id="CAFZ01000765">
    <property type="protein sequence ID" value="CCA76460.1"/>
    <property type="molecule type" value="Genomic_DNA"/>
</dbReference>
<dbReference type="OrthoDB" id="2826244at2759"/>
<evidence type="ECO:0000256" key="2">
    <source>
        <dbReference type="ARBA" id="ARBA00023002"/>
    </source>
</evidence>
<dbReference type="Gene3D" id="3.40.50.720">
    <property type="entry name" value="NAD(P)-binding Rossmann-like Domain"/>
    <property type="match status" value="1"/>
</dbReference>
<keyword evidence="2" id="KW-0560">Oxidoreductase</keyword>
<accession>G4TYR5</accession>
<dbReference type="InterPro" id="IPR051609">
    <property type="entry name" value="NmrA/Isoflavone_reductase-like"/>
</dbReference>
<dbReference type="SUPFAM" id="SSF51735">
    <property type="entry name" value="NAD(P)-binding Rossmann-fold domains"/>
    <property type="match status" value="1"/>
</dbReference>
<comment type="caution">
    <text evidence="3">The sequence shown here is derived from an EMBL/GenBank/DDBJ whole genome shotgun (WGS) entry which is preliminary data.</text>
</comment>
<reference evidence="3 4" key="1">
    <citation type="journal article" date="2011" name="PLoS Pathog.">
        <title>Endophytic Life Strategies Decoded by Genome and Transcriptome Analyses of the Mutualistic Root Symbiont Piriformospora indica.</title>
        <authorList>
            <person name="Zuccaro A."/>
            <person name="Lahrmann U."/>
            <person name="Guldener U."/>
            <person name="Langen G."/>
            <person name="Pfiffi S."/>
            <person name="Biedenkopf D."/>
            <person name="Wong P."/>
            <person name="Samans B."/>
            <person name="Grimm C."/>
            <person name="Basiewicz M."/>
            <person name="Murat C."/>
            <person name="Martin F."/>
            <person name="Kogel K.H."/>
        </authorList>
    </citation>
    <scope>NUCLEOTIDE SEQUENCE [LARGE SCALE GENOMIC DNA]</scope>
    <source>
        <strain evidence="3 4">DSM 11827</strain>
    </source>
</reference>
<dbReference type="Gene3D" id="3.90.25.10">
    <property type="entry name" value="UDP-galactose 4-epimerase, domain 1"/>
    <property type="match status" value="1"/>
</dbReference>
<evidence type="ECO:0000256" key="1">
    <source>
        <dbReference type="ARBA" id="ARBA00022857"/>
    </source>
</evidence>